<dbReference type="EMBL" id="JACAVN010000008">
    <property type="protein sequence ID" value="NYA02590.1"/>
    <property type="molecule type" value="Genomic_DNA"/>
</dbReference>
<evidence type="ECO:0000313" key="6">
    <source>
        <dbReference type="EMBL" id="EAE2353860.1"/>
    </source>
</evidence>
<dbReference type="EMBL" id="AAAJWF010000002">
    <property type="protein sequence ID" value="EAC7480044.1"/>
    <property type="molecule type" value="Genomic_DNA"/>
</dbReference>
<dbReference type="EMBL" id="AANEHK010000005">
    <property type="protein sequence ID" value="EDO0985679.1"/>
    <property type="molecule type" value="Genomic_DNA"/>
</dbReference>
<dbReference type="Proteomes" id="UP000467536">
    <property type="component" value="Unassembled WGS sequence"/>
</dbReference>
<feature type="domain" description="Luciferase-like" evidence="2">
    <location>
        <begin position="5"/>
        <end position="292"/>
    </location>
</feature>
<evidence type="ECO:0000313" key="18">
    <source>
        <dbReference type="Proteomes" id="UP000272537"/>
    </source>
</evidence>
<dbReference type="Proteomes" id="UP000840039">
    <property type="component" value="Unassembled WGS sequence"/>
</dbReference>
<gene>
    <name evidence="17" type="primary">limb</name>
    <name evidence="9" type="ORF">AB917_10930</name>
    <name evidence="3" type="ORF">ARY78_15045</name>
    <name evidence="7" type="ORF">BB997_13145</name>
    <name evidence="12" type="ORF">BCZ19_14460</name>
    <name evidence="8" type="ORF">CA369_14175</name>
    <name evidence="10" type="ORF">CW845_02675</name>
    <name evidence="4" type="ORF">DQ70_05020</name>
    <name evidence="17" type="ORF">DYZ80_01831</name>
    <name evidence="11" type="ORF">E5F58_08010</name>
    <name evidence="13" type="ORF">F6515_11235</name>
    <name evidence="14" type="ORF">FV747_06715</name>
    <name evidence="15" type="ORF">GHH22_02600</name>
    <name evidence="16" type="ORF">HZJ64_12130</name>
    <name evidence="5" type="ORF">QD52_14815</name>
    <name evidence="6" type="ORF">Y261_05790</name>
</gene>
<evidence type="ECO:0000313" key="10">
    <source>
        <dbReference type="EMBL" id="EAG9386398.1"/>
    </source>
</evidence>
<evidence type="ECO:0000313" key="30">
    <source>
        <dbReference type="Proteomes" id="UP000544530"/>
    </source>
</evidence>
<dbReference type="EMBL" id="AAAIXK010000009">
    <property type="protein sequence ID" value="EAC5551747.1"/>
    <property type="molecule type" value="Genomic_DNA"/>
</dbReference>
<comment type="similarity">
    <text evidence="1">To bacterial alkanal monooxygenase alpha and beta chains.</text>
</comment>
<dbReference type="RefSeq" id="WP_003725115.1">
    <property type="nucleotide sequence ID" value="NC_021825.2"/>
</dbReference>
<dbReference type="GO" id="GO:0005829">
    <property type="term" value="C:cytosol"/>
    <property type="evidence" value="ECO:0007669"/>
    <property type="project" value="TreeGrafter"/>
</dbReference>
<dbReference type="Proteomes" id="UP000528151">
    <property type="component" value="Unassembled WGS sequence"/>
</dbReference>
<evidence type="ECO:0000313" key="16">
    <source>
        <dbReference type="EMBL" id="NYA02590.1"/>
    </source>
</evidence>
<dbReference type="PANTHER" id="PTHR30137">
    <property type="entry name" value="LUCIFERASE-LIKE MONOOXYGENASE"/>
    <property type="match status" value="1"/>
</dbReference>
<dbReference type="Proteomes" id="UP000365297">
    <property type="component" value="Unassembled WGS sequence"/>
</dbReference>
<dbReference type="SUPFAM" id="SSF51679">
    <property type="entry name" value="Bacterial luciferase-like"/>
    <property type="match status" value="1"/>
</dbReference>
<dbReference type="EMBL" id="AAALRN010000009">
    <property type="protein sequence ID" value="EAD1186357.1"/>
    <property type="molecule type" value="Genomic_DNA"/>
</dbReference>
<dbReference type="Proteomes" id="UP000427828">
    <property type="component" value="Unassembled WGS sequence"/>
</dbReference>
<evidence type="ECO:0000313" key="22">
    <source>
        <dbReference type="Proteomes" id="UP000403352"/>
    </source>
</evidence>
<dbReference type="Proteomes" id="UP000403352">
    <property type="component" value="Unassembled WGS sequence"/>
</dbReference>
<evidence type="ECO:0000256" key="1">
    <source>
        <dbReference type="ARBA" id="ARBA00007789"/>
    </source>
</evidence>
<dbReference type="InterPro" id="IPR036661">
    <property type="entry name" value="Luciferase-like_sf"/>
</dbReference>
<dbReference type="GO" id="GO:0052601">
    <property type="term" value="F:limonene 1,2-monooxygenase [NAD(P)H) activity"/>
    <property type="evidence" value="ECO:0007669"/>
    <property type="project" value="UniProtKB-EC"/>
</dbReference>
<evidence type="ECO:0000313" key="20">
    <source>
        <dbReference type="Proteomes" id="UP000365297"/>
    </source>
</evidence>
<dbReference type="PANTHER" id="PTHR30137:SF20">
    <property type="entry name" value="N-ACETYL-S-ALKYLCYSTEINE MONOOXYGENASE"/>
    <property type="match status" value="1"/>
</dbReference>
<name>A0A0B8R253_LISMN</name>
<dbReference type="Proteomes" id="UP000527632">
    <property type="component" value="Unassembled WGS sequence"/>
</dbReference>
<sequence>MTIRFSILDQSIINPGEKPSEALQNTVELAQLAEQLGYHRFWVAEHHNSDEIAGAAPEVLLGYIAAKTSTIKLASGGIMLQHYSPYKVAEQFHVLENLAPGRMSLGVGKAPGGFQPATDALQKDFVKPTRTFDAKLKELVDFVTHHSEVAIAAKPLPENKPEIFLLGGSAASAKQAAKLGISFVFAYFINGEEAVLKEARELFEQYRINTKASFQLAPIVVVAETKIAADRHIPERESIKVELADGRRVNVGSREQAESYVKDINQTYRFITQRIGAITGTKQEVGAEIKRLSKEYNIQDFVVLTPVKSTEIKRYSYQLLSESIKEEVVHG</sequence>
<dbReference type="InterPro" id="IPR019949">
    <property type="entry name" value="CmoO-like"/>
</dbReference>
<dbReference type="EMBL" id="AABATR010000008">
    <property type="protein sequence ID" value="EAG1894542.1"/>
    <property type="molecule type" value="Genomic_DNA"/>
</dbReference>
<dbReference type="Proteomes" id="UP000478682">
    <property type="component" value="Unassembled WGS sequence"/>
</dbReference>
<dbReference type="OMA" id="WRFCYAG"/>
<dbReference type="Pfam" id="PF00296">
    <property type="entry name" value="Bac_luciferase"/>
    <property type="match status" value="1"/>
</dbReference>
<evidence type="ECO:0000313" key="26">
    <source>
        <dbReference type="Proteomes" id="UP000489121"/>
    </source>
</evidence>
<dbReference type="Proteomes" id="UP000272537">
    <property type="component" value="Unassembled WGS sequence"/>
</dbReference>
<evidence type="ECO:0000313" key="15">
    <source>
        <dbReference type="EMBL" id="HAA8052049.1"/>
    </source>
</evidence>
<evidence type="ECO:0000259" key="2">
    <source>
        <dbReference type="Pfam" id="PF00296"/>
    </source>
</evidence>
<evidence type="ECO:0000313" key="11">
    <source>
        <dbReference type="EMBL" id="EAH4241951.1"/>
    </source>
</evidence>
<keyword evidence="17" id="KW-0560">Oxidoreductase</keyword>
<evidence type="ECO:0000313" key="25">
    <source>
        <dbReference type="Proteomes" id="UP000478682"/>
    </source>
</evidence>
<evidence type="ECO:0000313" key="31">
    <source>
        <dbReference type="Proteomes" id="UP000548278"/>
    </source>
</evidence>
<dbReference type="Proteomes" id="UP000544530">
    <property type="component" value="Unassembled WGS sequence"/>
</dbReference>
<evidence type="ECO:0000313" key="21">
    <source>
        <dbReference type="Proteomes" id="UP000368512"/>
    </source>
</evidence>
<comment type="caution">
    <text evidence="4">The sequence shown here is derived from an EMBL/GenBank/DDBJ whole genome shotgun (WGS) entry which is preliminary data.</text>
</comment>
<reference evidence="27 31" key="4">
    <citation type="submission" date="2019-04" db="EMBL/GenBank/DDBJ databases">
        <authorList>
            <consortium name="GenomeTrakr network: Whole genome sequencing for foodborne pathogen traceback"/>
        </authorList>
    </citation>
    <scope>NUCLEOTIDE SEQUENCE [LARGE SCALE GENOMIC DNA]</scope>
    <source>
        <strain evidence="9 31">CFSAN004300</strain>
        <strain evidence="10 27">CFSAN072474</strain>
    </source>
</reference>
<evidence type="ECO:0000313" key="14">
    <source>
        <dbReference type="EMBL" id="EDO0985679.1"/>
    </source>
</evidence>
<protein>
    <submittedName>
        <fullName evidence="4">LLM class flavin-dependent oxidoreductase</fullName>
    </submittedName>
    <submittedName>
        <fullName evidence="17">Limonene 1,2-monooxygenase</fullName>
        <ecNumber evidence="17">1.14.13.107</ecNumber>
    </submittedName>
</protein>
<dbReference type="EMBL" id="AABEKY010000001">
    <property type="protein sequence ID" value="EAG9386398.1"/>
    <property type="molecule type" value="Genomic_DNA"/>
</dbReference>
<dbReference type="NCBIfam" id="TIGR03558">
    <property type="entry name" value="oxido_grp_1"/>
    <property type="match status" value="1"/>
</dbReference>
<dbReference type="InterPro" id="IPR050766">
    <property type="entry name" value="Bact_Lucif_Oxidored"/>
</dbReference>
<dbReference type="EMBL" id="AABGUK010000002">
    <property type="protein sequence ID" value="EAH4241951.1"/>
    <property type="molecule type" value="Genomic_DNA"/>
</dbReference>
<evidence type="ECO:0000313" key="13">
    <source>
        <dbReference type="EMBL" id="ECY9783555.1"/>
    </source>
</evidence>
<evidence type="ECO:0000313" key="4">
    <source>
        <dbReference type="EMBL" id="EAC7480044.1"/>
    </source>
</evidence>
<evidence type="ECO:0000313" key="3">
    <source>
        <dbReference type="EMBL" id="EAC5551747.1"/>
    </source>
</evidence>
<evidence type="ECO:0000313" key="5">
    <source>
        <dbReference type="EMBL" id="EAD1186357.1"/>
    </source>
</evidence>
<dbReference type="EMBL" id="AALAQH010000011">
    <property type="protein sequence ID" value="ECX6925883.1"/>
    <property type="molecule type" value="Genomic_DNA"/>
</dbReference>
<reference evidence="17 18" key="1">
    <citation type="journal article" date="2018" name="BMC Genomics">
        <title>Genes significantly associated with lineage II food isolates of Listeria monocytogenes.</title>
        <authorList>
            <person name="Pirone-Davies C."/>
            <person name="Chen Y."/>
            <person name="Pightling A."/>
            <person name="Ryan G."/>
            <person name="Wang Y."/>
            <person name="Yao K."/>
            <person name="Hoffmann M."/>
            <person name="Allard M.W."/>
        </authorList>
    </citation>
    <scope>NUCLEOTIDE SEQUENCE [LARGE SCALE GENOMIC DNA]</scope>
    <source>
        <strain evidence="17 18">PNUSAL000550</strain>
    </source>
</reference>
<organism evidence="4 21">
    <name type="scientific">Listeria monocytogenes</name>
    <dbReference type="NCBI Taxonomy" id="1639"/>
    <lineage>
        <taxon>Bacteria</taxon>
        <taxon>Bacillati</taxon>
        <taxon>Bacillota</taxon>
        <taxon>Bacilli</taxon>
        <taxon>Bacillales</taxon>
        <taxon>Listeriaceae</taxon>
        <taxon>Listeria</taxon>
    </lineage>
</organism>
<evidence type="ECO:0000313" key="19">
    <source>
        <dbReference type="Proteomes" id="UP000336166"/>
    </source>
</evidence>
<dbReference type="FunFam" id="3.20.20.30:FF:000002">
    <property type="entry name" value="LLM class flavin-dependent oxidoreductase"/>
    <property type="match status" value="1"/>
</dbReference>
<reference evidence="14 24" key="5">
    <citation type="submission" date="2019-08" db="EMBL/GenBank/DDBJ databases">
        <authorList>
            <person name="Ashton P.M."/>
            <person name="Dallman T."/>
            <person name="Nair S."/>
            <person name="De Pinna E."/>
            <person name="Peters T."/>
            <person name="Grant K."/>
        </authorList>
    </citation>
    <scope>NUCLEOTIDE SEQUENCE [LARGE SCALE GENOMIC DNA]</scope>
    <source>
        <strain evidence="14 24">788324</strain>
    </source>
</reference>
<dbReference type="AlphaFoldDB" id="A0A0B8R253"/>
<evidence type="ECO:0000313" key="7">
    <source>
        <dbReference type="EMBL" id="EAG1894542.1"/>
    </source>
</evidence>
<reference evidence="20 21" key="3">
    <citation type="submission" date="2018-06" db="EMBL/GenBank/DDBJ databases">
        <authorList>
            <consortium name="GenomeTrakr: Next Generation Sequencing Network for Food Pathogen Tracability"/>
        </authorList>
    </citation>
    <scope>NUCLEOTIDE SEQUENCE [LARGE SCALE GENOMIC DNA]</scope>
    <source>
        <strain evidence="4 21">CFSAN008042</strain>
        <strain evidence="8 29">CFSAN063727</strain>
        <strain evidence="3 20">FDA00007096</strain>
        <strain evidence="5 22">FDA00008584</strain>
        <strain evidence="12 23">FLAG-51482A</strain>
        <strain evidence="11 28">LS1344</strain>
    </source>
</reference>
<evidence type="ECO:0000313" key="8">
    <source>
        <dbReference type="EMBL" id="EAG4463446.1"/>
    </source>
</evidence>
<evidence type="ECO:0000313" key="23">
    <source>
        <dbReference type="Proteomes" id="UP000427828"/>
    </source>
</evidence>
<reference evidence="13 26" key="6">
    <citation type="submission" date="2019-09" db="EMBL/GenBank/DDBJ databases">
        <authorList>
            <consortium name="PulseNet: The National Subtyping Network for Foodborne Disease Surveillance"/>
            <person name="Tarr C.L."/>
            <person name="Trees E."/>
            <person name="Katz L.S."/>
            <person name="Carleton-Romer H.A."/>
            <person name="Stroika S."/>
            <person name="Kucerova Z."/>
            <person name="Roache K.F."/>
            <person name="Sabol A.L."/>
            <person name="Besser J."/>
            <person name="Gerner-Smidt P."/>
        </authorList>
    </citation>
    <scope>NUCLEOTIDE SEQUENCE [LARGE SCALE GENOMIC DNA]</scope>
    <source>
        <strain evidence="6 19">PNUSAL000134</strain>
        <strain evidence="7 25">PNUSAL002298</strain>
        <strain evidence="13 26">PNUSAL005692</strain>
    </source>
</reference>
<dbReference type="EC" id="1.14.13.107" evidence="17"/>
<evidence type="ECO:0000313" key="9">
    <source>
        <dbReference type="EMBL" id="EAG6991097.1"/>
    </source>
</evidence>
<dbReference type="EMBL" id="AABDGJ010000008">
    <property type="protein sequence ID" value="EAG6991097.1"/>
    <property type="molecule type" value="Genomic_DNA"/>
</dbReference>
<dbReference type="EMBL" id="QXLS01000004">
    <property type="protein sequence ID" value="RKA07462.1"/>
    <property type="molecule type" value="Genomic_DNA"/>
</dbReference>
<evidence type="ECO:0000313" key="24">
    <source>
        <dbReference type="Proteomes" id="UP000467536"/>
    </source>
</evidence>
<dbReference type="Gene3D" id="3.20.20.30">
    <property type="entry name" value="Luciferase-like domain"/>
    <property type="match status" value="1"/>
</dbReference>
<dbReference type="EMBL" id="AABBZO010000021">
    <property type="protein sequence ID" value="EAG4463446.1"/>
    <property type="molecule type" value="Genomic_DNA"/>
</dbReference>
<evidence type="ECO:0000313" key="17">
    <source>
        <dbReference type="EMBL" id="RKA07462.1"/>
    </source>
</evidence>
<dbReference type="InterPro" id="IPR011251">
    <property type="entry name" value="Luciferase-like_dom"/>
</dbReference>
<proteinExistence type="predicted"/>
<dbReference type="EMBL" id="AAAREG010000003">
    <property type="protein sequence ID" value="EAE2353860.1"/>
    <property type="molecule type" value="Genomic_DNA"/>
</dbReference>
<evidence type="ECO:0000313" key="12">
    <source>
        <dbReference type="EMBL" id="ECX6925883.1"/>
    </source>
</evidence>
<evidence type="ECO:0000313" key="28">
    <source>
        <dbReference type="Proteomes" id="UP000527632"/>
    </source>
</evidence>
<dbReference type="Proteomes" id="UP000522199">
    <property type="component" value="Unassembled WGS sequence"/>
</dbReference>
<reference evidence="16 30" key="8">
    <citation type="submission" date="2020-06" db="EMBL/GenBank/DDBJ databases">
        <title>Two Listeria outbreaks in Switzerland in 2018 and 2020.</title>
        <authorList>
            <person name="Stevens M.J.A."/>
            <person name="Bloemberg G."/>
            <person name="Nusch-Inderbinnen M."/>
            <person name="Stephan R."/>
        </authorList>
    </citation>
    <scope>NUCLEOTIDE SEQUENCE [LARGE SCALE GENOMIC DNA]</scope>
    <source>
        <strain evidence="16 30">N18-0707</strain>
    </source>
</reference>
<dbReference type="Proteomes" id="UP000336166">
    <property type="component" value="Unassembled WGS sequence"/>
</dbReference>
<dbReference type="Proteomes" id="UP000489121">
    <property type="component" value="Unassembled WGS sequence"/>
</dbReference>
<dbReference type="EMBL" id="DAAEEB010000001">
    <property type="protein sequence ID" value="HAA8052049.1"/>
    <property type="molecule type" value="Genomic_DNA"/>
</dbReference>
<dbReference type="EMBL" id="AALGDA010000040">
    <property type="protein sequence ID" value="ECY9783555.1"/>
    <property type="molecule type" value="Genomic_DNA"/>
</dbReference>
<dbReference type="Proteomes" id="UP000548278">
    <property type="component" value="Unassembled WGS sequence"/>
</dbReference>
<reference evidence="15" key="2">
    <citation type="journal article" date="2018" name="Genome Biol.">
        <title>SKESA: strategic k-mer extension for scrupulous assemblies.</title>
        <authorList>
            <person name="Souvorov A."/>
            <person name="Agarwala R."/>
            <person name="Lipman D.J."/>
        </authorList>
    </citation>
    <scope>NUCLEOTIDE SEQUENCE [LARGE SCALE GENOMIC DNA]</scope>
    <source>
        <strain evidence="15">09CEB371LM</strain>
    </source>
</reference>
<evidence type="ECO:0000313" key="27">
    <source>
        <dbReference type="Proteomes" id="UP000522199"/>
    </source>
</evidence>
<dbReference type="KEGG" id="lmv:Y193_04080"/>
<evidence type="ECO:0000313" key="29">
    <source>
        <dbReference type="Proteomes" id="UP000528151"/>
    </source>
</evidence>
<accession>A0A0B8R253</accession>
<dbReference type="Proteomes" id="UP000368512">
    <property type="component" value="Unassembled WGS sequence"/>
</dbReference>
<reference evidence="15" key="7">
    <citation type="submission" date="2019-10" db="EMBL/GenBank/DDBJ databases">
        <authorList>
            <consortium name="NCBI Pathogen Detection Project"/>
        </authorList>
    </citation>
    <scope>NUCLEOTIDE SEQUENCE</scope>
    <source>
        <strain evidence="15">09CEB371LM</strain>
    </source>
</reference>